<evidence type="ECO:0000256" key="9">
    <source>
        <dbReference type="HAMAP-Rule" id="MF_00096"/>
    </source>
</evidence>
<dbReference type="InterPro" id="IPR007695">
    <property type="entry name" value="DNA_mismatch_repair_MutS-lik_N"/>
</dbReference>
<keyword evidence="13" id="KW-1185">Reference proteome</keyword>
<keyword evidence="7 9" id="KW-0234">DNA repair</keyword>
<dbReference type="InterPro" id="IPR007696">
    <property type="entry name" value="DNA_mismatch_repair_MutS_core"/>
</dbReference>
<dbReference type="HAMAP" id="MF_00096">
    <property type="entry name" value="MutS"/>
    <property type="match status" value="1"/>
</dbReference>
<dbReference type="PROSITE" id="PS00486">
    <property type="entry name" value="DNA_MISMATCH_REPAIR_2"/>
    <property type="match status" value="1"/>
</dbReference>
<dbReference type="InterPro" id="IPR005748">
    <property type="entry name" value="DNA_mismatch_repair_MutS"/>
</dbReference>
<dbReference type="Gene3D" id="3.40.50.300">
    <property type="entry name" value="P-loop containing nucleotide triphosphate hydrolases"/>
    <property type="match status" value="1"/>
</dbReference>
<feature type="domain" description="DNA mismatch repair proteins mutS family" evidence="11">
    <location>
        <begin position="675"/>
        <end position="691"/>
    </location>
</feature>
<dbReference type="Proteomes" id="UP000002881">
    <property type="component" value="Chromosome"/>
</dbReference>
<evidence type="ECO:0000256" key="3">
    <source>
        <dbReference type="ARBA" id="ARBA00022741"/>
    </source>
</evidence>
<dbReference type="Gene3D" id="1.10.1420.10">
    <property type="match status" value="2"/>
</dbReference>
<dbReference type="Pfam" id="PF05188">
    <property type="entry name" value="MutS_II"/>
    <property type="match status" value="1"/>
</dbReference>
<dbReference type="NCBIfam" id="NF003810">
    <property type="entry name" value="PRK05399.1"/>
    <property type="match status" value="1"/>
</dbReference>
<accession>I2F3U7</accession>
<dbReference type="Pfam" id="PF05192">
    <property type="entry name" value="MutS_III"/>
    <property type="match status" value="1"/>
</dbReference>
<dbReference type="Gene3D" id="3.30.420.110">
    <property type="entry name" value="MutS, connector domain"/>
    <property type="match status" value="1"/>
</dbReference>
<dbReference type="InterPro" id="IPR016151">
    <property type="entry name" value="DNA_mismatch_repair_MutS_N"/>
</dbReference>
<feature type="binding site" evidence="9">
    <location>
        <begin position="601"/>
        <end position="608"/>
    </location>
    <ligand>
        <name>ATP</name>
        <dbReference type="ChEBI" id="CHEBI:30616"/>
    </ligand>
</feature>
<keyword evidence="3 9" id="KW-0547">Nucleotide-binding</keyword>
<dbReference type="InterPro" id="IPR007860">
    <property type="entry name" value="DNA_mmatch_repair_MutS_con_dom"/>
</dbReference>
<evidence type="ECO:0000256" key="1">
    <source>
        <dbReference type="ARBA" id="ARBA00006271"/>
    </source>
</evidence>
<dbReference type="SMART" id="SM00534">
    <property type="entry name" value="MUTSac"/>
    <property type="match status" value="1"/>
</dbReference>
<dbReference type="GO" id="GO:0006298">
    <property type="term" value="P:mismatch repair"/>
    <property type="evidence" value="ECO:0007669"/>
    <property type="project" value="UniProtKB-UniRule"/>
</dbReference>
<evidence type="ECO:0000256" key="5">
    <source>
        <dbReference type="ARBA" id="ARBA00022840"/>
    </source>
</evidence>
<dbReference type="InterPro" id="IPR000432">
    <property type="entry name" value="DNA_mismatch_repair_MutS_C"/>
</dbReference>
<dbReference type="Pfam" id="PF01624">
    <property type="entry name" value="MutS_I"/>
    <property type="match status" value="1"/>
</dbReference>
<dbReference type="GO" id="GO:0030983">
    <property type="term" value="F:mismatched DNA binding"/>
    <property type="evidence" value="ECO:0007669"/>
    <property type="project" value="InterPro"/>
</dbReference>
<dbReference type="Pfam" id="PF00488">
    <property type="entry name" value="MutS_V"/>
    <property type="match status" value="1"/>
</dbReference>
<name>I2F3U7_9BACT</name>
<evidence type="ECO:0000256" key="6">
    <source>
        <dbReference type="ARBA" id="ARBA00023125"/>
    </source>
</evidence>
<sequence>MAEMTPMMKQYLEVKNNYKDCLVLFRLGDFYETFLDDAKLVSNELQIVLTSRNGVPMAGVPYHSINGYLKKLVDAGHKVAICEQTEDPALAKGLVKREVTRVVTPGTIVEDELLPEAENNYIIAIGKSGEFFIIVLADVSTGEVIISEAEDLISLKDFIVASQPSQVLLRESLKDLKKEIAGVTSSMVELIEDWHFALSSGINYVKEFYSIASIDHLELDDKQVEVLGALFKYLETINFSPLKHLSLPRILKKTDSMQLDASTVENLNLFRLERKGSLFEILDETTTGMGKRRLRQWLLSPLTDRHKIDERLDVVHALYSDRHLLDELREYFHSVYDIERITSRLSTDRITPRDLQSLRTSLTVLPYIKELISNETAFDRLRERLELFPSELELLRRSIVDEPSSSIGDGNVIRKGFDAQLDSLRDLLDNSVEKIRAIETSEKKSTGIPSLKVKFNKVFGYFLEVPKSQSGKVPESYTRKQTLVNSERYITPELKEFEDKILSANEKIQSLEKALFLCVCSQLMNSLQRLKDAAIVLSEIDALQSLSLVARKYNYCRPRFSVDGSARISNSRHPIVERFVPDFTPNDISMDSSENFFIVTGPNMSGKSTFIRQVALLSIMAQMGSFIPAKDAMLPIYDRVFTRIGARDELASGKSTFLVEMMETATILSKATEDSLVILDEVGRGTSTFDGISIAWAVSEFIYEAIGCHTIFATHFTELTELSSMYPGIKNKTARIVETEKGIIFLHKVINGVANSSHGIEVAKLAGVPETVLSRAKEILRVISKQSALDKAVRVLTAEDLREIRQSKKGKMNRNQISLF</sequence>
<dbReference type="GO" id="GO:0003684">
    <property type="term" value="F:damaged DNA binding"/>
    <property type="evidence" value="ECO:0007669"/>
    <property type="project" value="UniProtKB-UniRule"/>
</dbReference>
<dbReference type="SUPFAM" id="SSF52540">
    <property type="entry name" value="P-loop containing nucleoside triphosphate hydrolases"/>
    <property type="match status" value="1"/>
</dbReference>
<dbReference type="InterPro" id="IPR027417">
    <property type="entry name" value="P-loop_NTPase"/>
</dbReference>
<organism evidence="12 13">
    <name type="scientific">Mesotoga prima MesG1.Ag.4.2</name>
    <dbReference type="NCBI Taxonomy" id="660470"/>
    <lineage>
        <taxon>Bacteria</taxon>
        <taxon>Thermotogati</taxon>
        <taxon>Thermotogota</taxon>
        <taxon>Thermotogae</taxon>
        <taxon>Kosmotogales</taxon>
        <taxon>Kosmotogaceae</taxon>
        <taxon>Mesotoga</taxon>
    </lineage>
</organism>
<dbReference type="NCBIfam" id="TIGR01070">
    <property type="entry name" value="mutS1"/>
    <property type="match status" value="1"/>
</dbReference>
<dbReference type="InterPro" id="IPR045076">
    <property type="entry name" value="MutS"/>
</dbReference>
<keyword evidence="4 9" id="KW-0227">DNA damage</keyword>
<dbReference type="SUPFAM" id="SSF48334">
    <property type="entry name" value="DNA repair protein MutS, domain III"/>
    <property type="match status" value="1"/>
</dbReference>
<dbReference type="eggNOG" id="COG0249">
    <property type="taxonomic scope" value="Bacteria"/>
</dbReference>
<dbReference type="InterPro" id="IPR017261">
    <property type="entry name" value="DNA_mismatch_repair_MutS/MSH"/>
</dbReference>
<evidence type="ECO:0000256" key="8">
    <source>
        <dbReference type="ARBA" id="ARBA00024647"/>
    </source>
</evidence>
<dbReference type="Gene3D" id="3.40.1170.10">
    <property type="entry name" value="DNA repair protein MutS, domain I"/>
    <property type="match status" value="1"/>
</dbReference>
<evidence type="ECO:0000256" key="10">
    <source>
        <dbReference type="RuleBase" id="RU003756"/>
    </source>
</evidence>
<dbReference type="FunFam" id="3.40.1170.10:FF:000001">
    <property type="entry name" value="DNA mismatch repair protein MutS"/>
    <property type="match status" value="1"/>
</dbReference>
<dbReference type="SMART" id="SM00533">
    <property type="entry name" value="MUTSd"/>
    <property type="match status" value="1"/>
</dbReference>
<dbReference type="AlphaFoldDB" id="I2F3U7"/>
<evidence type="ECO:0000256" key="2">
    <source>
        <dbReference type="ARBA" id="ARBA00021982"/>
    </source>
</evidence>
<dbReference type="CDD" id="cd03284">
    <property type="entry name" value="ABC_MutS1"/>
    <property type="match status" value="1"/>
</dbReference>
<dbReference type="EMBL" id="CP003532">
    <property type="protein sequence ID" value="AFK06600.1"/>
    <property type="molecule type" value="Genomic_DNA"/>
</dbReference>
<comment type="similarity">
    <text evidence="1 9 10">Belongs to the DNA mismatch repair MutS family.</text>
</comment>
<evidence type="ECO:0000313" key="12">
    <source>
        <dbReference type="EMBL" id="AFK06600.1"/>
    </source>
</evidence>
<keyword evidence="6 9" id="KW-0238">DNA-binding</keyword>
<keyword evidence="5 9" id="KW-0067">ATP-binding</keyword>
<protein>
    <recommendedName>
        <fullName evidence="2 9">DNA mismatch repair protein MutS</fullName>
    </recommendedName>
</protein>
<evidence type="ECO:0000259" key="11">
    <source>
        <dbReference type="PROSITE" id="PS00486"/>
    </source>
</evidence>
<dbReference type="InterPro" id="IPR036187">
    <property type="entry name" value="DNA_mismatch_repair_MutS_sf"/>
</dbReference>
<dbReference type="GO" id="GO:0005524">
    <property type="term" value="F:ATP binding"/>
    <property type="evidence" value="ECO:0007669"/>
    <property type="project" value="UniProtKB-UniRule"/>
</dbReference>
<dbReference type="PANTHER" id="PTHR11361">
    <property type="entry name" value="DNA MISMATCH REPAIR PROTEIN MUTS FAMILY MEMBER"/>
    <property type="match status" value="1"/>
</dbReference>
<dbReference type="KEGG" id="mpg:Theba_0890"/>
<evidence type="ECO:0000256" key="4">
    <source>
        <dbReference type="ARBA" id="ARBA00022763"/>
    </source>
</evidence>
<proteinExistence type="inferred from homology"/>
<comment type="function">
    <text evidence="8 9">This protein is involved in the repair of mismatches in DNA. It is possible that it carries out the mismatch recognition step. This protein has a weak ATPase activity.</text>
</comment>
<gene>
    <name evidence="9" type="primary">mutS</name>
    <name evidence="12" type="ORF">Theba_0890</name>
</gene>
<dbReference type="SUPFAM" id="SSF53150">
    <property type="entry name" value="DNA repair protein MutS, domain II"/>
    <property type="match status" value="1"/>
</dbReference>
<dbReference type="PANTHER" id="PTHR11361:SF34">
    <property type="entry name" value="DNA MISMATCH REPAIR PROTEIN MSH1, MITOCHONDRIAL"/>
    <property type="match status" value="1"/>
</dbReference>
<dbReference type="InterPro" id="IPR036678">
    <property type="entry name" value="MutS_con_dom_sf"/>
</dbReference>
<dbReference type="GO" id="GO:0005829">
    <property type="term" value="C:cytosol"/>
    <property type="evidence" value="ECO:0007669"/>
    <property type="project" value="TreeGrafter"/>
</dbReference>
<reference evidence="12 13" key="1">
    <citation type="journal article" date="2012" name="Genome Biol. Evol.">
        <title>Genome Sequence of the Mesophilic Thermotogales Bacterium Mesotoga prima MesG1.Ag.4.2 Reveals the Largest Thermotogales Genome To Date.</title>
        <authorList>
            <person name="Zhaxybayeva O."/>
            <person name="Swithers K.S."/>
            <person name="Foght J."/>
            <person name="Green A.G."/>
            <person name="Bruce D."/>
            <person name="Detter C."/>
            <person name="Han S."/>
            <person name="Teshima H."/>
            <person name="Han J."/>
            <person name="Woyke T."/>
            <person name="Pitluck S."/>
            <person name="Nolan M."/>
            <person name="Ivanova N."/>
            <person name="Pati A."/>
            <person name="Land M.L."/>
            <person name="Dlutek M."/>
            <person name="Doolittle W.F."/>
            <person name="Noll K.M."/>
            <person name="Nesbo C.L."/>
        </authorList>
    </citation>
    <scope>NUCLEOTIDE SEQUENCE [LARGE SCALE GENOMIC DNA]</scope>
    <source>
        <strain evidence="13">mesG1.Ag.4.2</strain>
    </source>
</reference>
<dbReference type="STRING" id="660470.Theba_0890"/>
<evidence type="ECO:0000313" key="13">
    <source>
        <dbReference type="Proteomes" id="UP000002881"/>
    </source>
</evidence>
<dbReference type="HOGENOM" id="CLU_002472_4_0_0"/>
<dbReference type="Pfam" id="PF05190">
    <property type="entry name" value="MutS_IV"/>
    <property type="match status" value="1"/>
</dbReference>
<dbReference type="GO" id="GO:0140664">
    <property type="term" value="F:ATP-dependent DNA damage sensor activity"/>
    <property type="evidence" value="ECO:0007669"/>
    <property type="project" value="InterPro"/>
</dbReference>
<dbReference type="PIRSF" id="PIRSF037677">
    <property type="entry name" value="DNA_mis_repair_Msh6"/>
    <property type="match status" value="1"/>
</dbReference>
<evidence type="ECO:0000256" key="7">
    <source>
        <dbReference type="ARBA" id="ARBA00023204"/>
    </source>
</evidence>
<dbReference type="FunFam" id="3.40.50.300:FF:000870">
    <property type="entry name" value="MutS protein homolog 4"/>
    <property type="match status" value="1"/>
</dbReference>
<dbReference type="InterPro" id="IPR007861">
    <property type="entry name" value="DNA_mismatch_repair_MutS_clamp"/>
</dbReference>
<dbReference type="SUPFAM" id="SSF55271">
    <property type="entry name" value="DNA repair protein MutS, domain I"/>
    <property type="match status" value="1"/>
</dbReference>